<evidence type="ECO:0000313" key="7">
    <source>
        <dbReference type="EMBL" id="SUS06977.1"/>
    </source>
</evidence>
<sequence>MARRKLIAGNWKMNCLKADGVALAAAVASRYKAAGQPRYDMLMCPPFVLIPAIVEAAAGSGVAVGAQDCHAQEKGAHTGDTSAWMLKDAGCGYVIVGHSERRTNHAETDEIVKAKAAAGLAAGLKVIICIGETLAERDAGQTLDVNRRQLHGSLPDAATPANTVIAYEPVWAIGTGRTASPEQAQEVHAMIRAELTGRYGAAAAQEYRILYGGSMNAKNAAELLAQTDIDGGLIGGAALKVDDFMAVGEGSPK</sequence>
<dbReference type="PANTHER" id="PTHR21139">
    <property type="entry name" value="TRIOSEPHOSPHATE ISOMERASE"/>
    <property type="match status" value="1"/>
</dbReference>
<evidence type="ECO:0000256" key="6">
    <source>
        <dbReference type="ARBA" id="ARBA00023235"/>
    </source>
</evidence>
<protein>
    <recommendedName>
        <fullName evidence="2">triose-phosphate isomerase</fullName>
        <ecNumber evidence="2">5.3.1.1</ecNumber>
    </recommendedName>
</protein>
<dbReference type="GO" id="GO:0019563">
    <property type="term" value="P:glycerol catabolic process"/>
    <property type="evidence" value="ECO:0007669"/>
    <property type="project" value="TreeGrafter"/>
</dbReference>
<keyword evidence="6 7" id="KW-0413">Isomerase</keyword>
<keyword evidence="3" id="KW-0312">Gluconeogenesis</keyword>
<dbReference type="GO" id="GO:0004807">
    <property type="term" value="F:triose-phosphate isomerase activity"/>
    <property type="evidence" value="ECO:0007669"/>
    <property type="project" value="UniProtKB-EC"/>
</dbReference>
<dbReference type="NCBIfam" id="TIGR00419">
    <property type="entry name" value="tim"/>
    <property type="match status" value="1"/>
</dbReference>
<dbReference type="GO" id="GO:0006096">
    <property type="term" value="P:glycolytic process"/>
    <property type="evidence" value="ECO:0007669"/>
    <property type="project" value="UniProtKB-KW"/>
</dbReference>
<dbReference type="GO" id="GO:0046166">
    <property type="term" value="P:glyceraldehyde-3-phosphate biosynthetic process"/>
    <property type="evidence" value="ECO:0007669"/>
    <property type="project" value="TreeGrafter"/>
</dbReference>
<proteinExistence type="inferred from homology"/>
<dbReference type="HAMAP" id="MF_00147_B">
    <property type="entry name" value="TIM_B"/>
    <property type="match status" value="1"/>
</dbReference>
<evidence type="ECO:0000256" key="3">
    <source>
        <dbReference type="ARBA" id="ARBA00022432"/>
    </source>
</evidence>
<dbReference type="GO" id="GO:0005829">
    <property type="term" value="C:cytosol"/>
    <property type="evidence" value="ECO:0007669"/>
    <property type="project" value="TreeGrafter"/>
</dbReference>
<dbReference type="InterPro" id="IPR020861">
    <property type="entry name" value="Triosephosphate_isomerase_AS"/>
</dbReference>
<dbReference type="InterPro" id="IPR013785">
    <property type="entry name" value="Aldolase_TIM"/>
</dbReference>
<gene>
    <name evidence="7" type="primary">tpiA</name>
    <name evidence="7" type="ORF">DF3PB_3550003</name>
</gene>
<dbReference type="EMBL" id="UIDG01000285">
    <property type="protein sequence ID" value="SUS06977.1"/>
    <property type="molecule type" value="Genomic_DNA"/>
</dbReference>
<dbReference type="Gene3D" id="3.20.20.70">
    <property type="entry name" value="Aldolase class I"/>
    <property type="match status" value="1"/>
</dbReference>
<dbReference type="SUPFAM" id="SSF51351">
    <property type="entry name" value="Triosephosphate isomerase (TIM)"/>
    <property type="match status" value="1"/>
</dbReference>
<dbReference type="PROSITE" id="PS00171">
    <property type="entry name" value="TIM_1"/>
    <property type="match status" value="1"/>
</dbReference>
<dbReference type="PROSITE" id="PS51440">
    <property type="entry name" value="TIM_2"/>
    <property type="match status" value="1"/>
</dbReference>
<dbReference type="Pfam" id="PF00121">
    <property type="entry name" value="TIM"/>
    <property type="match status" value="1"/>
</dbReference>
<dbReference type="CDD" id="cd00311">
    <property type="entry name" value="TIM"/>
    <property type="match status" value="1"/>
</dbReference>
<dbReference type="InterPro" id="IPR000652">
    <property type="entry name" value="Triosephosphate_isomerase"/>
</dbReference>
<evidence type="ECO:0000256" key="2">
    <source>
        <dbReference type="ARBA" id="ARBA00011940"/>
    </source>
</evidence>
<dbReference type="GO" id="GO:0006094">
    <property type="term" value="P:gluconeogenesis"/>
    <property type="evidence" value="ECO:0007669"/>
    <property type="project" value="UniProtKB-KW"/>
</dbReference>
<dbReference type="InterPro" id="IPR035990">
    <property type="entry name" value="TIM_sf"/>
</dbReference>
<evidence type="ECO:0000256" key="4">
    <source>
        <dbReference type="ARBA" id="ARBA00022490"/>
    </source>
</evidence>
<name>A0A380TG27_9ZZZZ</name>
<dbReference type="FunFam" id="3.20.20.70:FF:000016">
    <property type="entry name" value="Triosephosphate isomerase"/>
    <property type="match status" value="1"/>
</dbReference>
<keyword evidence="4" id="KW-0963">Cytoplasm</keyword>
<comment type="pathway">
    <text evidence="1">Carbohydrate degradation; glycolysis; D-glyceraldehyde 3-phosphate from glycerone phosphate: step 1/1.</text>
</comment>
<dbReference type="AlphaFoldDB" id="A0A380TG27"/>
<organism evidence="7">
    <name type="scientific">metagenome</name>
    <dbReference type="NCBI Taxonomy" id="256318"/>
    <lineage>
        <taxon>unclassified sequences</taxon>
        <taxon>metagenomes</taxon>
    </lineage>
</organism>
<evidence type="ECO:0000256" key="1">
    <source>
        <dbReference type="ARBA" id="ARBA00004680"/>
    </source>
</evidence>
<reference evidence="7" key="1">
    <citation type="submission" date="2018-07" db="EMBL/GenBank/DDBJ databases">
        <authorList>
            <person name="Quirk P.G."/>
            <person name="Krulwich T.A."/>
        </authorList>
    </citation>
    <scope>NUCLEOTIDE SEQUENCE</scope>
</reference>
<dbReference type="PANTHER" id="PTHR21139:SF42">
    <property type="entry name" value="TRIOSEPHOSPHATE ISOMERASE"/>
    <property type="match status" value="1"/>
</dbReference>
<evidence type="ECO:0000256" key="5">
    <source>
        <dbReference type="ARBA" id="ARBA00023152"/>
    </source>
</evidence>
<accession>A0A380TG27</accession>
<dbReference type="EC" id="5.3.1.1" evidence="2"/>
<keyword evidence="5" id="KW-0324">Glycolysis</keyword>
<dbReference type="InterPro" id="IPR022896">
    <property type="entry name" value="TrioseP_Isoase_bac/euk"/>
</dbReference>